<keyword evidence="2" id="KW-1185">Reference proteome</keyword>
<sequence length="308" mass="34110">MKAKKIMAVLSVTTALLFLTGCNIMNSWRLNVEKGDKYNFHEVVDQDAALIIDELEDHAITVKDMNLTMEIQDVDKDKNVTIAYKYDSIKVSTGNSEKMREYDSKKPDPSDSLADIYGGVVGKGFTVKVSNKGQVLEIKGANELVSSLIGKVPPANQTNPLKGAIKQSFGEDAVKSMVNQSMNYNPSNKVKTNDTWESKYSIAALCPMESNNKFKFLGEKDGLLNVDVQSTVAADTKGKQVQFMEFKSDVKLKGNGKGTININKKTGLIEKGDFKENMSGDMEFTLGSKSKRWPVEISQKITYETTKK</sequence>
<protein>
    <recommendedName>
        <fullName evidence="3">Lipoprotein</fullName>
    </recommendedName>
</protein>
<accession>A0A7Y0EIT0</accession>
<dbReference type="Pfam" id="PF19777">
    <property type="entry name" value="DUF6263"/>
    <property type="match status" value="1"/>
</dbReference>
<gene>
    <name evidence="1" type="ORF">HBE96_16560</name>
</gene>
<dbReference type="Proteomes" id="UP000537131">
    <property type="component" value="Unassembled WGS sequence"/>
</dbReference>
<organism evidence="1 2">
    <name type="scientific">Clostridium muellerianum</name>
    <dbReference type="NCBI Taxonomy" id="2716538"/>
    <lineage>
        <taxon>Bacteria</taxon>
        <taxon>Bacillati</taxon>
        <taxon>Bacillota</taxon>
        <taxon>Clostridia</taxon>
        <taxon>Eubacteriales</taxon>
        <taxon>Clostridiaceae</taxon>
        <taxon>Clostridium</taxon>
    </lineage>
</organism>
<proteinExistence type="predicted"/>
<evidence type="ECO:0000313" key="2">
    <source>
        <dbReference type="Proteomes" id="UP000537131"/>
    </source>
</evidence>
<dbReference type="EMBL" id="JABBNI010000036">
    <property type="protein sequence ID" value="NMM64239.1"/>
    <property type="molecule type" value="Genomic_DNA"/>
</dbReference>
<name>A0A7Y0EIT0_9CLOT</name>
<dbReference type="PROSITE" id="PS51257">
    <property type="entry name" value="PROKAR_LIPOPROTEIN"/>
    <property type="match status" value="1"/>
</dbReference>
<evidence type="ECO:0008006" key="3">
    <source>
        <dbReference type="Google" id="ProtNLM"/>
    </source>
</evidence>
<dbReference type="RefSeq" id="WP_169298834.1">
    <property type="nucleotide sequence ID" value="NZ_JABBNI010000036.1"/>
</dbReference>
<dbReference type="AlphaFoldDB" id="A0A7Y0EIT0"/>
<reference evidence="1 2" key="1">
    <citation type="submission" date="2020-06" db="EMBL/GenBank/DDBJ databases">
        <title>Complete Genome Sequence of Clostridium muelleri sp. nov. P21T, an Acid-Alcohol Producing Acetogen Isolated from Old Hay.</title>
        <authorList>
            <person name="Duncan K.E."/>
            <person name="Tanner R.S."/>
        </authorList>
    </citation>
    <scope>NUCLEOTIDE SEQUENCE [LARGE SCALE GENOMIC DNA]</scope>
    <source>
        <strain evidence="1 2">P21</strain>
    </source>
</reference>
<dbReference type="InterPro" id="IPR046230">
    <property type="entry name" value="DUF6263"/>
</dbReference>
<comment type="caution">
    <text evidence="1">The sequence shown here is derived from an EMBL/GenBank/DDBJ whole genome shotgun (WGS) entry which is preliminary data.</text>
</comment>
<evidence type="ECO:0000313" key="1">
    <source>
        <dbReference type="EMBL" id="NMM64239.1"/>
    </source>
</evidence>